<gene>
    <name evidence="8" type="ORF">VFH_IV222480</name>
</gene>
<evidence type="ECO:0000256" key="6">
    <source>
        <dbReference type="RuleBase" id="RU363077"/>
    </source>
</evidence>
<feature type="domain" description="EamA" evidence="7">
    <location>
        <begin position="180"/>
        <end position="317"/>
    </location>
</feature>
<feature type="transmembrane region" description="Helical" evidence="6">
    <location>
        <begin position="178"/>
        <end position="198"/>
    </location>
</feature>
<comment type="similarity">
    <text evidence="2 6">Belongs to the drug/metabolite transporter (DMT) superfamily. Plant drug/metabolite exporter (P-DME) (TC 2.A.7.4) family.</text>
</comment>
<keyword evidence="9" id="KW-1185">Reference proteome</keyword>
<feature type="domain" description="EamA" evidence="7">
    <location>
        <begin position="7"/>
        <end position="144"/>
    </location>
</feature>
<dbReference type="AlphaFoldDB" id="A0AAV1ALY5"/>
<evidence type="ECO:0000256" key="2">
    <source>
        <dbReference type="ARBA" id="ARBA00007635"/>
    </source>
</evidence>
<dbReference type="SUPFAM" id="SSF103481">
    <property type="entry name" value="Multidrug resistance efflux transporter EmrE"/>
    <property type="match status" value="2"/>
</dbReference>
<feature type="transmembrane region" description="Helical" evidence="6">
    <location>
        <begin position="67"/>
        <end position="85"/>
    </location>
</feature>
<feature type="transmembrane region" description="Helical" evidence="6">
    <location>
        <begin position="299"/>
        <end position="318"/>
    </location>
</feature>
<evidence type="ECO:0000256" key="5">
    <source>
        <dbReference type="ARBA" id="ARBA00023136"/>
    </source>
</evidence>
<dbReference type="PANTHER" id="PTHR31218">
    <property type="entry name" value="WAT1-RELATED PROTEIN"/>
    <property type="match status" value="1"/>
</dbReference>
<dbReference type="Pfam" id="PF00892">
    <property type="entry name" value="EamA"/>
    <property type="match status" value="2"/>
</dbReference>
<keyword evidence="5 6" id="KW-0472">Membrane</keyword>
<sequence>MSGLLIVMIMIGLQIHYTVLAILIKHAFSDGLSPTIYVMYRQGIATLALAPFIFLSNKRRRSLRSSLGLKGISWMFLTSLFGVTVNQNAYFCGLYYASSTVATAMTNLIPAFTFVLAALLGFEKIDLRSLRSIAKILGTICCVSGALTIAFLKGNKLVLMEFSLSDPKYLTASGDDNWILGCLLLLASSIFWACWMIMQIPISSYCPDHMLSSFWMCLFATIQSAIFVVIQENHVQSRILHSPLQISCILYSGIGIAISFFVQSWCISQRGPLYCVMFNPLAAVFTALVATTFLHEQLYVGSLVGALGVIVGLYFVLWGKVKDINVTKQEPTQSNIEDDERSNIIDLEEPLIVEKSKSLAEMKMEG</sequence>
<reference evidence="8 9" key="1">
    <citation type="submission" date="2023-01" db="EMBL/GenBank/DDBJ databases">
        <authorList>
            <person name="Kreplak J."/>
        </authorList>
    </citation>
    <scope>NUCLEOTIDE SEQUENCE [LARGE SCALE GENOMIC DNA]</scope>
</reference>
<dbReference type="GO" id="GO:0022857">
    <property type="term" value="F:transmembrane transporter activity"/>
    <property type="evidence" value="ECO:0007669"/>
    <property type="project" value="InterPro"/>
</dbReference>
<protein>
    <recommendedName>
        <fullName evidence="6">WAT1-related protein</fullName>
    </recommendedName>
</protein>
<feature type="transmembrane region" description="Helical" evidence="6">
    <location>
        <begin position="274"/>
        <end position="293"/>
    </location>
</feature>
<name>A0AAV1ALY5_VICFA</name>
<feature type="transmembrane region" description="Helical" evidence="6">
    <location>
        <begin position="210"/>
        <end position="230"/>
    </location>
</feature>
<evidence type="ECO:0000259" key="7">
    <source>
        <dbReference type="Pfam" id="PF00892"/>
    </source>
</evidence>
<dbReference type="InterPro" id="IPR030184">
    <property type="entry name" value="WAT1-related"/>
</dbReference>
<feature type="transmembrane region" description="Helical" evidence="6">
    <location>
        <begin position="97"/>
        <end position="121"/>
    </location>
</feature>
<dbReference type="InterPro" id="IPR000620">
    <property type="entry name" value="EamA_dom"/>
</dbReference>
<feature type="transmembrane region" description="Helical" evidence="6">
    <location>
        <begin position="37"/>
        <end position="55"/>
    </location>
</feature>
<keyword evidence="3 6" id="KW-0812">Transmembrane</keyword>
<organism evidence="8 9">
    <name type="scientific">Vicia faba</name>
    <name type="common">Broad bean</name>
    <name type="synonym">Faba vulgaris</name>
    <dbReference type="NCBI Taxonomy" id="3906"/>
    <lineage>
        <taxon>Eukaryota</taxon>
        <taxon>Viridiplantae</taxon>
        <taxon>Streptophyta</taxon>
        <taxon>Embryophyta</taxon>
        <taxon>Tracheophyta</taxon>
        <taxon>Spermatophyta</taxon>
        <taxon>Magnoliopsida</taxon>
        <taxon>eudicotyledons</taxon>
        <taxon>Gunneridae</taxon>
        <taxon>Pentapetalae</taxon>
        <taxon>rosids</taxon>
        <taxon>fabids</taxon>
        <taxon>Fabales</taxon>
        <taxon>Fabaceae</taxon>
        <taxon>Papilionoideae</taxon>
        <taxon>50 kb inversion clade</taxon>
        <taxon>NPAAA clade</taxon>
        <taxon>Hologalegina</taxon>
        <taxon>IRL clade</taxon>
        <taxon>Fabeae</taxon>
        <taxon>Vicia</taxon>
    </lineage>
</organism>
<feature type="transmembrane region" description="Helical" evidence="6">
    <location>
        <begin position="242"/>
        <end position="262"/>
    </location>
</feature>
<keyword evidence="4 6" id="KW-1133">Transmembrane helix</keyword>
<accession>A0AAV1ALY5</accession>
<dbReference type="EMBL" id="OX451739">
    <property type="protein sequence ID" value="CAI8611291.1"/>
    <property type="molecule type" value="Genomic_DNA"/>
</dbReference>
<dbReference type="InterPro" id="IPR037185">
    <property type="entry name" value="EmrE-like"/>
</dbReference>
<proteinExistence type="inferred from homology"/>
<dbReference type="Proteomes" id="UP001157006">
    <property type="component" value="Chromosome 4"/>
</dbReference>
<evidence type="ECO:0000256" key="3">
    <source>
        <dbReference type="ARBA" id="ARBA00022692"/>
    </source>
</evidence>
<evidence type="ECO:0000313" key="9">
    <source>
        <dbReference type="Proteomes" id="UP001157006"/>
    </source>
</evidence>
<evidence type="ECO:0000256" key="1">
    <source>
        <dbReference type="ARBA" id="ARBA00004141"/>
    </source>
</evidence>
<feature type="transmembrane region" description="Helical" evidence="6">
    <location>
        <begin position="133"/>
        <end position="152"/>
    </location>
</feature>
<evidence type="ECO:0000256" key="4">
    <source>
        <dbReference type="ARBA" id="ARBA00022989"/>
    </source>
</evidence>
<dbReference type="GO" id="GO:0016020">
    <property type="term" value="C:membrane"/>
    <property type="evidence" value="ECO:0007669"/>
    <property type="project" value="UniProtKB-SubCell"/>
</dbReference>
<evidence type="ECO:0000313" key="8">
    <source>
        <dbReference type="EMBL" id="CAI8611291.1"/>
    </source>
</evidence>
<comment type="subcellular location">
    <subcellularLocation>
        <location evidence="1 6">Membrane</location>
        <topology evidence="1 6">Multi-pass membrane protein</topology>
    </subcellularLocation>
</comment>